<dbReference type="GO" id="GO:0005886">
    <property type="term" value="C:plasma membrane"/>
    <property type="evidence" value="ECO:0007669"/>
    <property type="project" value="UniProtKB-SubCell"/>
</dbReference>
<evidence type="ECO:0000256" key="3">
    <source>
        <dbReference type="ARBA" id="ARBA00022475"/>
    </source>
</evidence>
<dbReference type="Proteomes" id="UP000199584">
    <property type="component" value="Unassembled WGS sequence"/>
</dbReference>
<keyword evidence="4 7" id="KW-0812">Transmembrane</keyword>
<name>A0A1I6DPP9_9FIRM</name>
<evidence type="ECO:0000256" key="6">
    <source>
        <dbReference type="ARBA" id="ARBA00023136"/>
    </source>
</evidence>
<dbReference type="InterPro" id="IPR007140">
    <property type="entry name" value="DUF350"/>
</dbReference>
<evidence type="ECO:0000256" key="7">
    <source>
        <dbReference type="SAM" id="Phobius"/>
    </source>
</evidence>
<dbReference type="RefSeq" id="WP_092483579.1">
    <property type="nucleotide sequence ID" value="NZ_FOYM01000014.1"/>
</dbReference>
<gene>
    <name evidence="8" type="ORF">SAMN05660706_114100</name>
</gene>
<keyword evidence="3" id="KW-1003">Cell membrane</keyword>
<evidence type="ECO:0000256" key="1">
    <source>
        <dbReference type="ARBA" id="ARBA00004651"/>
    </source>
</evidence>
<organism evidence="8 9">
    <name type="scientific">Desulfoscipio geothermicus DSM 3669</name>
    <dbReference type="NCBI Taxonomy" id="1121426"/>
    <lineage>
        <taxon>Bacteria</taxon>
        <taxon>Bacillati</taxon>
        <taxon>Bacillota</taxon>
        <taxon>Clostridia</taxon>
        <taxon>Eubacteriales</taxon>
        <taxon>Desulfallaceae</taxon>
        <taxon>Desulfoscipio</taxon>
    </lineage>
</organism>
<dbReference type="PANTHER" id="PTHR40043">
    <property type="entry name" value="UPF0719 INNER MEMBRANE PROTEIN YJFL"/>
    <property type="match status" value="1"/>
</dbReference>
<accession>A0A1I6DPP9</accession>
<feature type="transmembrane region" description="Helical" evidence="7">
    <location>
        <begin position="77"/>
        <end position="95"/>
    </location>
</feature>
<evidence type="ECO:0000256" key="4">
    <source>
        <dbReference type="ARBA" id="ARBA00022692"/>
    </source>
</evidence>
<feature type="transmembrane region" description="Helical" evidence="7">
    <location>
        <begin position="49"/>
        <end position="70"/>
    </location>
</feature>
<keyword evidence="6 7" id="KW-0472">Membrane</keyword>
<proteinExistence type="inferred from homology"/>
<keyword evidence="5 7" id="KW-1133">Transmembrane helix</keyword>
<protein>
    <submittedName>
        <fullName evidence="8">Uncharacterized membrane protein YjfL, UPF0719 family</fullName>
    </submittedName>
</protein>
<keyword evidence="9" id="KW-1185">Reference proteome</keyword>
<reference evidence="9" key="1">
    <citation type="submission" date="2016-10" db="EMBL/GenBank/DDBJ databases">
        <authorList>
            <person name="Varghese N."/>
            <person name="Submissions S."/>
        </authorList>
    </citation>
    <scope>NUCLEOTIDE SEQUENCE [LARGE SCALE GENOMIC DNA]</scope>
    <source>
        <strain evidence="9">DSM 3669</strain>
    </source>
</reference>
<feature type="transmembrane region" description="Helical" evidence="7">
    <location>
        <begin position="12"/>
        <end position="29"/>
    </location>
</feature>
<feature type="transmembrane region" description="Helical" evidence="7">
    <location>
        <begin position="115"/>
        <end position="134"/>
    </location>
</feature>
<evidence type="ECO:0000256" key="5">
    <source>
        <dbReference type="ARBA" id="ARBA00022989"/>
    </source>
</evidence>
<comment type="similarity">
    <text evidence="2">Belongs to the UPF0719 family.</text>
</comment>
<dbReference type="STRING" id="39060.SAMN05660706_114100"/>
<dbReference type="PANTHER" id="PTHR40043:SF1">
    <property type="entry name" value="UPF0719 INNER MEMBRANE PROTEIN YJFL"/>
    <property type="match status" value="1"/>
</dbReference>
<evidence type="ECO:0000313" key="8">
    <source>
        <dbReference type="EMBL" id="SFR07405.1"/>
    </source>
</evidence>
<evidence type="ECO:0000313" key="9">
    <source>
        <dbReference type="Proteomes" id="UP000199584"/>
    </source>
</evidence>
<comment type="subcellular location">
    <subcellularLocation>
        <location evidence="1">Cell membrane</location>
        <topology evidence="1">Multi-pass membrane protein</topology>
    </subcellularLocation>
</comment>
<dbReference type="AlphaFoldDB" id="A0A1I6DPP9"/>
<dbReference type="OrthoDB" id="1525346at2"/>
<dbReference type="Pfam" id="PF03994">
    <property type="entry name" value="DUF350"/>
    <property type="match status" value="1"/>
</dbReference>
<dbReference type="EMBL" id="FOYM01000014">
    <property type="protein sequence ID" value="SFR07405.1"/>
    <property type="molecule type" value="Genomic_DNA"/>
</dbReference>
<sequence length="135" mass="14654">MEFLQQPVVATVYWALFGFVIGWVGLVLFDLSTPSYNLRAELAEKNPAAGIVMAGLLFSTGLIIHGAMIYSDTLLNAGIYACIGIVLNIICYHSINLLIPGWNLNKAIDDHNQGAAWFVFGIFVMIGYIISGAIS</sequence>
<evidence type="ECO:0000256" key="2">
    <source>
        <dbReference type="ARBA" id="ARBA00005779"/>
    </source>
</evidence>